<dbReference type="WBParaSite" id="nRc.2.0.1.t19482-RA">
    <property type="protein sequence ID" value="nRc.2.0.1.t19482-RA"/>
    <property type="gene ID" value="nRc.2.0.1.g19482"/>
</dbReference>
<sequence>MFRRLHPVPFRQERKDTAENKRKQGTTKGDQRTVPWNTLKEKKGKQKQTRELKWKRDQVEQHIHHREMFKSHMHHRKFERRMRHNSRYERCWNTLVRVRPYNIFHFDFVEFFALQLAQTRFPFEI</sequence>
<accession>A0A915J1B3</accession>
<evidence type="ECO:0000313" key="2">
    <source>
        <dbReference type="Proteomes" id="UP000887565"/>
    </source>
</evidence>
<dbReference type="AlphaFoldDB" id="A0A915J1B3"/>
<organism evidence="2 3">
    <name type="scientific">Romanomermis culicivorax</name>
    <name type="common">Nematode worm</name>
    <dbReference type="NCBI Taxonomy" id="13658"/>
    <lineage>
        <taxon>Eukaryota</taxon>
        <taxon>Metazoa</taxon>
        <taxon>Ecdysozoa</taxon>
        <taxon>Nematoda</taxon>
        <taxon>Enoplea</taxon>
        <taxon>Dorylaimia</taxon>
        <taxon>Mermithida</taxon>
        <taxon>Mermithoidea</taxon>
        <taxon>Mermithidae</taxon>
        <taxon>Romanomermis</taxon>
    </lineage>
</organism>
<evidence type="ECO:0000313" key="3">
    <source>
        <dbReference type="WBParaSite" id="nRc.2.0.1.t19482-RA"/>
    </source>
</evidence>
<name>A0A915J1B3_ROMCU</name>
<keyword evidence="2" id="KW-1185">Reference proteome</keyword>
<feature type="compositionally biased region" description="Basic and acidic residues" evidence="1">
    <location>
        <begin position="11"/>
        <end position="22"/>
    </location>
</feature>
<feature type="region of interest" description="Disordered" evidence="1">
    <location>
        <begin position="1"/>
        <end position="56"/>
    </location>
</feature>
<dbReference type="Proteomes" id="UP000887565">
    <property type="component" value="Unplaced"/>
</dbReference>
<reference evidence="3" key="1">
    <citation type="submission" date="2022-11" db="UniProtKB">
        <authorList>
            <consortium name="WormBaseParasite"/>
        </authorList>
    </citation>
    <scope>IDENTIFICATION</scope>
</reference>
<evidence type="ECO:0000256" key="1">
    <source>
        <dbReference type="SAM" id="MobiDB-lite"/>
    </source>
</evidence>
<proteinExistence type="predicted"/>
<protein>
    <submittedName>
        <fullName evidence="3">Uncharacterized protein</fullName>
    </submittedName>
</protein>